<evidence type="ECO:0000256" key="2">
    <source>
        <dbReference type="SAM" id="Phobius"/>
    </source>
</evidence>
<feature type="region of interest" description="Disordered" evidence="1">
    <location>
        <begin position="87"/>
        <end position="133"/>
    </location>
</feature>
<evidence type="ECO:0000313" key="4">
    <source>
        <dbReference type="EMBL" id="GAA2135258.1"/>
    </source>
</evidence>
<accession>A0ABN2Z199</accession>
<protein>
    <recommendedName>
        <fullName evidence="3">DUF8017 domain-containing protein</fullName>
    </recommendedName>
</protein>
<feature type="transmembrane region" description="Helical" evidence="2">
    <location>
        <begin position="60"/>
        <end position="82"/>
    </location>
</feature>
<keyword evidence="2" id="KW-0472">Membrane</keyword>
<dbReference type="InterPro" id="IPR058330">
    <property type="entry name" value="DUF8017"/>
</dbReference>
<name>A0ABN2Z199_9ACTN</name>
<dbReference type="Pfam" id="PF26056">
    <property type="entry name" value="DUF8017"/>
    <property type="match status" value="1"/>
</dbReference>
<dbReference type="EMBL" id="BAAAPF010000166">
    <property type="protein sequence ID" value="GAA2135258.1"/>
    <property type="molecule type" value="Genomic_DNA"/>
</dbReference>
<dbReference type="RefSeq" id="WP_344291731.1">
    <property type="nucleotide sequence ID" value="NZ_BAAAPF010000166.1"/>
</dbReference>
<feature type="domain" description="DUF8017" evidence="3">
    <location>
        <begin position="131"/>
        <end position="311"/>
    </location>
</feature>
<keyword evidence="2" id="KW-1133">Transmembrane helix</keyword>
<proteinExistence type="predicted"/>
<feature type="compositionally biased region" description="Low complexity" evidence="1">
    <location>
        <begin position="101"/>
        <end position="112"/>
    </location>
</feature>
<comment type="caution">
    <text evidence="4">The sequence shown here is derived from an EMBL/GenBank/DDBJ whole genome shotgun (WGS) entry which is preliminary data.</text>
</comment>
<feature type="compositionally biased region" description="Low complexity" evidence="1">
    <location>
        <begin position="1"/>
        <end position="24"/>
    </location>
</feature>
<evidence type="ECO:0000313" key="5">
    <source>
        <dbReference type="Proteomes" id="UP001500443"/>
    </source>
</evidence>
<feature type="region of interest" description="Disordered" evidence="1">
    <location>
        <begin position="1"/>
        <end position="56"/>
    </location>
</feature>
<evidence type="ECO:0000259" key="3">
    <source>
        <dbReference type="Pfam" id="PF26056"/>
    </source>
</evidence>
<evidence type="ECO:0000256" key="1">
    <source>
        <dbReference type="SAM" id="MobiDB-lite"/>
    </source>
</evidence>
<sequence length="312" mass="32294">MWPGQQPGGEQHQQQPNPYQQQPAPHGPQGYDGQQQEQWGRPTPPGAPVPAKRGGTSPRVAAAIVGAVAVIAAATVTGVVVLNGDDDGGDKASPAGGGGSPSASPSPSASGSLLKDHPDNPRGSAADQSIDPVVPGWKAVHNAKRHNVYDVPPEWEVQSPTLTIGFEDDSGPLVSMTGAALYKDGICKYASRAGAGTKGGIGAKNTKEAVENEAGAWAHAAFNTSKKATVKQTEPVPFTSEHGLEGHMATATVTNVPRENKCSADGKIFAFTYTDVNGEFATWVLYSDTGVADEVPDDTVAKIMDSLRPLEG</sequence>
<gene>
    <name evidence="4" type="ORF">GCM10009802_43990</name>
</gene>
<dbReference type="Proteomes" id="UP001500443">
    <property type="component" value="Unassembled WGS sequence"/>
</dbReference>
<organism evidence="4 5">
    <name type="scientific">Streptomyces synnematoformans</name>
    <dbReference type="NCBI Taxonomy" id="415721"/>
    <lineage>
        <taxon>Bacteria</taxon>
        <taxon>Bacillati</taxon>
        <taxon>Actinomycetota</taxon>
        <taxon>Actinomycetes</taxon>
        <taxon>Kitasatosporales</taxon>
        <taxon>Streptomycetaceae</taxon>
        <taxon>Streptomyces</taxon>
    </lineage>
</organism>
<keyword evidence="5" id="KW-1185">Reference proteome</keyword>
<reference evidence="4 5" key="1">
    <citation type="journal article" date="2019" name="Int. J. Syst. Evol. Microbiol.">
        <title>The Global Catalogue of Microorganisms (GCM) 10K type strain sequencing project: providing services to taxonomists for standard genome sequencing and annotation.</title>
        <authorList>
            <consortium name="The Broad Institute Genomics Platform"/>
            <consortium name="The Broad Institute Genome Sequencing Center for Infectious Disease"/>
            <person name="Wu L."/>
            <person name="Ma J."/>
        </authorList>
    </citation>
    <scope>NUCLEOTIDE SEQUENCE [LARGE SCALE GENOMIC DNA]</scope>
    <source>
        <strain evidence="4 5">JCM 15481</strain>
    </source>
</reference>
<keyword evidence="2" id="KW-0812">Transmembrane</keyword>